<dbReference type="EMBL" id="JAGINW010000001">
    <property type="protein sequence ID" value="MBP2327246.1"/>
    <property type="molecule type" value="Genomic_DNA"/>
</dbReference>
<gene>
    <name evidence="2" type="ORF">JOF56_007631</name>
</gene>
<proteinExistence type="predicted"/>
<keyword evidence="1" id="KW-0812">Transmembrane</keyword>
<keyword evidence="3" id="KW-1185">Reference proteome</keyword>
<feature type="transmembrane region" description="Helical" evidence="1">
    <location>
        <begin position="145"/>
        <end position="165"/>
    </location>
</feature>
<reference evidence="2 3" key="1">
    <citation type="submission" date="2021-03" db="EMBL/GenBank/DDBJ databases">
        <title>Sequencing the genomes of 1000 actinobacteria strains.</title>
        <authorList>
            <person name="Klenk H.-P."/>
        </authorList>
    </citation>
    <scope>NUCLEOTIDE SEQUENCE [LARGE SCALE GENOMIC DNA]</scope>
    <source>
        <strain evidence="2 3">DSM 46670</strain>
    </source>
</reference>
<keyword evidence="1" id="KW-1133">Transmembrane helix</keyword>
<dbReference type="Proteomes" id="UP001519332">
    <property type="component" value="Unassembled WGS sequence"/>
</dbReference>
<feature type="transmembrane region" description="Helical" evidence="1">
    <location>
        <begin position="31"/>
        <end position="55"/>
    </location>
</feature>
<evidence type="ECO:0000313" key="2">
    <source>
        <dbReference type="EMBL" id="MBP2327246.1"/>
    </source>
</evidence>
<feature type="transmembrane region" description="Helical" evidence="1">
    <location>
        <begin position="340"/>
        <end position="357"/>
    </location>
</feature>
<feature type="transmembrane region" description="Helical" evidence="1">
    <location>
        <begin position="282"/>
        <end position="306"/>
    </location>
</feature>
<keyword evidence="1" id="KW-0472">Membrane</keyword>
<feature type="transmembrane region" description="Helical" evidence="1">
    <location>
        <begin position="185"/>
        <end position="203"/>
    </location>
</feature>
<feature type="transmembrane region" description="Helical" evidence="1">
    <location>
        <begin position="75"/>
        <end position="95"/>
    </location>
</feature>
<name>A0ABS4TS61_9PSEU</name>
<evidence type="ECO:0000313" key="3">
    <source>
        <dbReference type="Proteomes" id="UP001519332"/>
    </source>
</evidence>
<organism evidence="2 3">
    <name type="scientific">Kibdelosporangium banguiense</name>
    <dbReference type="NCBI Taxonomy" id="1365924"/>
    <lineage>
        <taxon>Bacteria</taxon>
        <taxon>Bacillati</taxon>
        <taxon>Actinomycetota</taxon>
        <taxon>Actinomycetes</taxon>
        <taxon>Pseudonocardiales</taxon>
        <taxon>Pseudonocardiaceae</taxon>
        <taxon>Kibdelosporangium</taxon>
    </lineage>
</organism>
<accession>A0ABS4TS61</accession>
<dbReference type="RefSeq" id="WP_209644220.1">
    <property type="nucleotide sequence ID" value="NZ_JAGINW010000001.1"/>
</dbReference>
<feature type="transmembrane region" description="Helical" evidence="1">
    <location>
        <begin position="107"/>
        <end position="125"/>
    </location>
</feature>
<evidence type="ECO:0000256" key="1">
    <source>
        <dbReference type="SAM" id="Phobius"/>
    </source>
</evidence>
<feature type="transmembrane region" description="Helical" evidence="1">
    <location>
        <begin position="209"/>
        <end position="228"/>
    </location>
</feature>
<comment type="caution">
    <text evidence="2">The sequence shown here is derived from an EMBL/GenBank/DDBJ whole genome shotgun (WGS) entry which is preliminary data.</text>
</comment>
<protein>
    <submittedName>
        <fullName evidence="2">Uncharacterized protein</fullName>
    </submittedName>
</protein>
<sequence length="395" mass="43970">MHVEDPQRRAAEQWFRRRGLPTMVRNRPTQLLLRIIPAVVFLATIDVVTDILLLVDGQTDAEFEQMMENDLYAAAYLGLLLSVVVLPPITAWLTMRWVRKRTGTSKYNVFGGIVVALYVLAWPVIEHLAGTGQAILPNLLINGCVVALIYSAASVGGGSIAGWAVRSALRQVRLLGTFTSRALPLLLLFTIFGFFTAEIWQAGTALTRAQMWMVAGFFAVLSVLFMAANLSDEIRELNTVRPSPHGLEKLRDSPFHPFVGDHLPTGEPHVPLRPVERANMMLVLLLTQAFQALVFAVLMFAFFVSFGSLAVRPQVMKAWSAHDPSTGTLFGIQIPVPNELLQVSIFLAAFSALYFVASTTSDARYRQSYFDPLVDHMAVSLTARHIYLTRWRARE</sequence>